<comment type="caution">
    <text evidence="2">The sequence shown here is derived from an EMBL/GenBank/DDBJ whole genome shotgun (WGS) entry which is preliminary data.</text>
</comment>
<accession>A0AAN6YFJ7</accession>
<dbReference type="PANTHER" id="PTHR37988:SF1">
    <property type="entry name" value="UPF0592 MEMBRANE PROTEIN C7D4.03C"/>
    <property type="match status" value="1"/>
</dbReference>
<feature type="compositionally biased region" description="Low complexity" evidence="1">
    <location>
        <begin position="319"/>
        <end position="335"/>
    </location>
</feature>
<dbReference type="Pfam" id="PF08578">
    <property type="entry name" value="DUF1765"/>
    <property type="match status" value="1"/>
</dbReference>
<reference evidence="2" key="2">
    <citation type="submission" date="2023-05" db="EMBL/GenBank/DDBJ databases">
        <authorList>
            <consortium name="Lawrence Berkeley National Laboratory"/>
            <person name="Steindorff A."/>
            <person name="Hensen N."/>
            <person name="Bonometti L."/>
            <person name="Westerberg I."/>
            <person name="Brannstrom I.O."/>
            <person name="Guillou S."/>
            <person name="Cros-Aarteil S."/>
            <person name="Calhoun S."/>
            <person name="Haridas S."/>
            <person name="Kuo A."/>
            <person name="Mondo S."/>
            <person name="Pangilinan J."/>
            <person name="Riley R."/>
            <person name="Labutti K."/>
            <person name="Andreopoulos B."/>
            <person name="Lipzen A."/>
            <person name="Chen C."/>
            <person name="Yanf M."/>
            <person name="Daum C."/>
            <person name="Ng V."/>
            <person name="Clum A."/>
            <person name="Ohm R."/>
            <person name="Martin F."/>
            <person name="Silar P."/>
            <person name="Natvig D."/>
            <person name="Lalanne C."/>
            <person name="Gautier V."/>
            <person name="Ament-Velasquez S.L."/>
            <person name="Kruys A."/>
            <person name="Hutchinson M.I."/>
            <person name="Powell A.J."/>
            <person name="Barry K."/>
            <person name="Miller A.N."/>
            <person name="Grigoriev I.V."/>
            <person name="Debuchy R."/>
            <person name="Gladieux P."/>
            <person name="Thoren M.H."/>
            <person name="Johannesson H."/>
        </authorList>
    </citation>
    <scope>NUCLEOTIDE SEQUENCE</scope>
    <source>
        <strain evidence="2">PSN293</strain>
    </source>
</reference>
<feature type="compositionally biased region" description="Basic and acidic residues" evidence="1">
    <location>
        <begin position="1282"/>
        <end position="1296"/>
    </location>
</feature>
<feature type="region of interest" description="Disordered" evidence="1">
    <location>
        <begin position="185"/>
        <end position="235"/>
    </location>
</feature>
<feature type="compositionally biased region" description="Basic and acidic residues" evidence="1">
    <location>
        <begin position="213"/>
        <end position="222"/>
    </location>
</feature>
<dbReference type="PANTHER" id="PTHR37988">
    <property type="entry name" value="UPF0592 MEMBRANE PROTEIN C7D4.03C"/>
    <property type="match status" value="1"/>
</dbReference>
<evidence type="ECO:0000313" key="2">
    <source>
        <dbReference type="EMBL" id="KAK4217680.1"/>
    </source>
</evidence>
<dbReference type="InterPro" id="IPR013887">
    <property type="entry name" value="UPF0592"/>
</dbReference>
<feature type="compositionally biased region" description="Polar residues" evidence="1">
    <location>
        <begin position="336"/>
        <end position="346"/>
    </location>
</feature>
<name>A0AAN6YFJ7_9PEZI</name>
<organism evidence="2 3">
    <name type="scientific">Rhypophila decipiens</name>
    <dbReference type="NCBI Taxonomy" id="261697"/>
    <lineage>
        <taxon>Eukaryota</taxon>
        <taxon>Fungi</taxon>
        <taxon>Dikarya</taxon>
        <taxon>Ascomycota</taxon>
        <taxon>Pezizomycotina</taxon>
        <taxon>Sordariomycetes</taxon>
        <taxon>Sordariomycetidae</taxon>
        <taxon>Sordariales</taxon>
        <taxon>Naviculisporaceae</taxon>
        <taxon>Rhypophila</taxon>
    </lineage>
</organism>
<dbReference type="EMBL" id="MU858058">
    <property type="protein sequence ID" value="KAK4217680.1"/>
    <property type="molecule type" value="Genomic_DNA"/>
</dbReference>
<evidence type="ECO:0000313" key="3">
    <source>
        <dbReference type="Proteomes" id="UP001301769"/>
    </source>
</evidence>
<feature type="compositionally biased region" description="Low complexity" evidence="1">
    <location>
        <begin position="250"/>
        <end position="312"/>
    </location>
</feature>
<feature type="region of interest" description="Disordered" evidence="1">
    <location>
        <begin position="1089"/>
        <end position="1133"/>
    </location>
</feature>
<reference evidence="2" key="1">
    <citation type="journal article" date="2023" name="Mol. Phylogenet. Evol.">
        <title>Genome-scale phylogeny and comparative genomics of the fungal order Sordariales.</title>
        <authorList>
            <person name="Hensen N."/>
            <person name="Bonometti L."/>
            <person name="Westerberg I."/>
            <person name="Brannstrom I.O."/>
            <person name="Guillou S."/>
            <person name="Cros-Aarteil S."/>
            <person name="Calhoun S."/>
            <person name="Haridas S."/>
            <person name="Kuo A."/>
            <person name="Mondo S."/>
            <person name="Pangilinan J."/>
            <person name="Riley R."/>
            <person name="LaButti K."/>
            <person name="Andreopoulos B."/>
            <person name="Lipzen A."/>
            <person name="Chen C."/>
            <person name="Yan M."/>
            <person name="Daum C."/>
            <person name="Ng V."/>
            <person name="Clum A."/>
            <person name="Steindorff A."/>
            <person name="Ohm R.A."/>
            <person name="Martin F."/>
            <person name="Silar P."/>
            <person name="Natvig D.O."/>
            <person name="Lalanne C."/>
            <person name="Gautier V."/>
            <person name="Ament-Velasquez S.L."/>
            <person name="Kruys A."/>
            <person name="Hutchinson M.I."/>
            <person name="Powell A.J."/>
            <person name="Barry K."/>
            <person name="Miller A.N."/>
            <person name="Grigoriev I.V."/>
            <person name="Debuchy R."/>
            <person name="Gladieux P."/>
            <person name="Hiltunen Thoren M."/>
            <person name="Johannesson H."/>
        </authorList>
    </citation>
    <scope>NUCLEOTIDE SEQUENCE</scope>
    <source>
        <strain evidence="2">PSN293</strain>
    </source>
</reference>
<dbReference type="Proteomes" id="UP001301769">
    <property type="component" value="Unassembled WGS sequence"/>
</dbReference>
<protein>
    <submittedName>
        <fullName evidence="2">Uncharacterized protein</fullName>
    </submittedName>
</protein>
<sequence>MEAIPPFHRSLSTPDLLTAVPAVSAMPKPLPSGISKHSQSLTRANTFKSLPSLPAFDVPSFDLVAEFESSFVHKTKQHSFTDSQRRSLPKQEVVEIQTETIPSTVTLVTGAEIPSRVRSMIDRPRSWLPSSKSSPDVRTVLDHAPKLVSKYNDIEPPQLVPGQKHRERSRTVEGFADFARRASWISSSRSPSPPSKAERLLGANRAKPASRSSSRDKTRDRAGSGPGSTRSRALNRATLYLTKIKQRPQSVFSKSASSVSLSSLSVKSSKSSDSDSTAPSASSAATTGDKSSSTTTSQKTASSTIATATTTKPVNISNSSHTASSLDTTATTTPSEGSSPATTDTGITMPHPTSRDPLWSTFRTVDVDFGKFVAKTSTAARMSVVRYTLVPFLRSTSHHPSNSNRAILSSEDIDRRATILNKWWNGLLEMLDAGQSRNGIGAHAAMNSGVDSGQMSGMTTRLQPVAGVDRPTLLEALTMIMMRPEWRVCTSYFQPLVNRSPEERVRARSGTVSTVDSGNFNSSTSDFLDQSVEHNVRNMFVSNLLTQMSLVVEKMSMRHAPLSLVNWCGKACAYAFFFAPGIADVLVRLWVLNGDLLRRVADEFGLPRRSKGESEDIVALFPPHLGKLGWSSVKTLGDQLRRAPKLPLLPAKIQWHGPWVTRWRGGDTDLFYIFCKYYYILAEEFMPEGLPLVEKGRAPAYVLVHAQLLSILDSTIHRQASIEAMMGPPLPDSLHGADASLTGLPIPSNLLKGMDENRLVILLRDMLAENSTGLGTGIKHAFAEAFMAMMKAATKRTSRYENAACFVLCDFLEEALMTFDAFQHTINNSVATSPLEESAPSSPICGTDGTFHPVEYIDWTFWFEVGRMIMDSNNTMSEIRILSFLYAVWDAITVDPARKEALCLDWLLSEEVFEKFFNNWCPMVRAYYMRLLCWRICRDSGSANELDTKIFVVVSERLKTVWSHYLWMKESAEVNGFIPPSTAPCLPTPGKRFLIIRTEVQPPPPSLLLGFDPLSSSLSGPSAIADFDNILTSVGKVSGSNKSDDSQTLYKKKWGLLGKVLSFTGSQGSAGNGASGGKRTWDEELEQARRETAAMRARPTQQTNSAPAAPPPPPKQSPSMAVTPSSDSGSSTGSMPIFDASTYVFRFSLTWQGHIVSRDRILARPRLPAPAQARVRARVTAGSVNGYADGAVLRRCESPPPVAPGLPPVTRRVSGLMQTGLVSGARNARPLSVVETANKEEKAIPMEKRLSLNIDTTSAGLFDEKMASEDEQLGIQSQARFSDSEKSDSERSRSMDLESEMGRPQFSVLPVKPVGIYASGAVYTGRALAEWSLVVSECNSFVDRRRDEGVLGLAEVEVPSLGVEGLGMRQRA</sequence>
<feature type="region of interest" description="Disordered" evidence="1">
    <location>
        <begin position="1272"/>
        <end position="1301"/>
    </location>
</feature>
<feature type="region of interest" description="Disordered" evidence="1">
    <location>
        <begin position="248"/>
        <end position="357"/>
    </location>
</feature>
<keyword evidence="3" id="KW-1185">Reference proteome</keyword>
<proteinExistence type="predicted"/>
<gene>
    <name evidence="2" type="ORF">QBC37DRAFT_276651</name>
</gene>
<evidence type="ECO:0000256" key="1">
    <source>
        <dbReference type="SAM" id="MobiDB-lite"/>
    </source>
</evidence>